<evidence type="ECO:0000313" key="1">
    <source>
        <dbReference type="EMBL" id="GAG44317.1"/>
    </source>
</evidence>
<organism evidence="1">
    <name type="scientific">marine sediment metagenome</name>
    <dbReference type="NCBI Taxonomy" id="412755"/>
    <lineage>
        <taxon>unclassified sequences</taxon>
        <taxon>metagenomes</taxon>
        <taxon>ecological metagenomes</taxon>
    </lineage>
</organism>
<dbReference type="AlphaFoldDB" id="X0YAJ2"/>
<reference evidence="1" key="1">
    <citation type="journal article" date="2014" name="Front. Microbiol.">
        <title>High frequency of phylogenetically diverse reductive dehalogenase-homologous genes in deep subseafloor sedimentary metagenomes.</title>
        <authorList>
            <person name="Kawai M."/>
            <person name="Futagami T."/>
            <person name="Toyoda A."/>
            <person name="Takaki Y."/>
            <person name="Nishi S."/>
            <person name="Hori S."/>
            <person name="Arai W."/>
            <person name="Tsubouchi T."/>
            <person name="Morono Y."/>
            <person name="Uchiyama I."/>
            <person name="Ito T."/>
            <person name="Fujiyama A."/>
            <person name="Inagaki F."/>
            <person name="Takami H."/>
        </authorList>
    </citation>
    <scope>NUCLEOTIDE SEQUENCE</scope>
    <source>
        <strain evidence="1">Expedition CK06-06</strain>
    </source>
</reference>
<gene>
    <name evidence="1" type="ORF">S01H1_76478</name>
</gene>
<protein>
    <submittedName>
        <fullName evidence="1">Uncharacterized protein</fullName>
    </submittedName>
</protein>
<dbReference type="EMBL" id="BARS01051328">
    <property type="protein sequence ID" value="GAG44317.1"/>
    <property type="molecule type" value="Genomic_DNA"/>
</dbReference>
<proteinExistence type="predicted"/>
<sequence>LFLEGLPKPERWRRLRNIESRESKEACNV</sequence>
<comment type="caution">
    <text evidence="1">The sequence shown here is derived from an EMBL/GenBank/DDBJ whole genome shotgun (WGS) entry which is preliminary data.</text>
</comment>
<name>X0YAJ2_9ZZZZ</name>
<feature type="non-terminal residue" evidence="1">
    <location>
        <position position="1"/>
    </location>
</feature>
<accession>X0YAJ2</accession>